<evidence type="ECO:0000313" key="1">
    <source>
        <dbReference type="EMBL" id="WBF77016.1"/>
    </source>
</evidence>
<name>A0AAF0AQ40_9CAUD</name>
<organism evidence="1 2">
    <name type="scientific">Pseudomonas phage PSV3</name>
    <dbReference type="NCBI Taxonomy" id="3003632"/>
    <lineage>
        <taxon>Viruses</taxon>
        <taxon>Duplodnaviria</taxon>
        <taxon>Heunggongvirae</taxon>
        <taxon>Uroviricota</taxon>
        <taxon>Caudoviricetes</taxon>
        <taxon>Jondennisvirinae</taxon>
        <taxon>Septimatrevirus</taxon>
    </lineage>
</organism>
<dbReference type="EMBL" id="OP712479">
    <property type="protein sequence ID" value="WBF77016.1"/>
    <property type="molecule type" value="Genomic_DNA"/>
</dbReference>
<gene>
    <name evidence="1" type="ORF">PSV3_00315</name>
</gene>
<dbReference type="Proteomes" id="UP001212163">
    <property type="component" value="Segment"/>
</dbReference>
<protein>
    <submittedName>
        <fullName evidence="1">Uncharacterized protein</fullName>
    </submittedName>
</protein>
<reference evidence="1 2" key="1">
    <citation type="submission" date="2022-10" db="EMBL/GenBank/DDBJ databases">
        <authorList>
            <person name="Li J.H."/>
            <person name="Ding Y.F."/>
            <person name="Wei Y.L."/>
        </authorList>
    </citation>
    <scope>NUCLEOTIDE SEQUENCE [LARGE SCALE GENOMIC DNA]</scope>
</reference>
<keyword evidence="2" id="KW-1185">Reference proteome</keyword>
<sequence length="80" mass="8589">MRVYSDTANTREAGTETRVRWRVGGGSYTTVTTSGSSVDLDVTGKYGTLEVIVDSFITANSKYSTYSDSLTMTLTAPPPP</sequence>
<proteinExistence type="predicted"/>
<accession>A0AAF0AQ40</accession>
<evidence type="ECO:0000313" key="2">
    <source>
        <dbReference type="Proteomes" id="UP001212163"/>
    </source>
</evidence>